<keyword evidence="7 12" id="KW-0371">Homeobox</keyword>
<dbReference type="GO" id="GO:0000977">
    <property type="term" value="F:RNA polymerase II transcription regulatory region sequence-specific DNA binding"/>
    <property type="evidence" value="ECO:0007669"/>
    <property type="project" value="TreeGrafter"/>
</dbReference>
<evidence type="ECO:0000256" key="5">
    <source>
        <dbReference type="ARBA" id="ARBA00023054"/>
    </source>
</evidence>
<keyword evidence="8" id="KW-0804">Transcription</keyword>
<feature type="region of interest" description="Disordered" evidence="10">
    <location>
        <begin position="1"/>
        <end position="147"/>
    </location>
</feature>
<evidence type="ECO:0000256" key="4">
    <source>
        <dbReference type="ARBA" id="ARBA00023015"/>
    </source>
</evidence>
<dbReference type="AlphaFoldDB" id="A0AAV4R229"/>
<evidence type="ECO:0000256" key="3">
    <source>
        <dbReference type="ARBA" id="ARBA00022737"/>
    </source>
</evidence>
<name>A0AAV4R229_CAEEX</name>
<evidence type="ECO:0000313" key="12">
    <source>
        <dbReference type="EMBL" id="GIY16373.1"/>
    </source>
</evidence>
<dbReference type="GO" id="GO:0000981">
    <property type="term" value="F:DNA-binding transcription factor activity, RNA polymerase II-specific"/>
    <property type="evidence" value="ECO:0007669"/>
    <property type="project" value="TreeGrafter"/>
</dbReference>
<comment type="similarity">
    <text evidence="2">Belongs to the CUT homeobox family.</text>
</comment>
<gene>
    <name evidence="12" type="primary">ct</name>
    <name evidence="12" type="ORF">CEXT_739151</name>
</gene>
<feature type="compositionally biased region" description="Basic and acidic residues" evidence="10">
    <location>
        <begin position="57"/>
        <end position="75"/>
    </location>
</feature>
<dbReference type="InterPro" id="IPR010982">
    <property type="entry name" value="Lambda_DNA-bd_dom_sf"/>
</dbReference>
<evidence type="ECO:0000313" key="13">
    <source>
        <dbReference type="Proteomes" id="UP001054945"/>
    </source>
</evidence>
<comment type="caution">
    <text evidence="12">The sequence shown here is derived from an EMBL/GenBank/DDBJ whole genome shotgun (WGS) entry which is preliminary data.</text>
</comment>
<evidence type="ECO:0000256" key="10">
    <source>
        <dbReference type="SAM" id="MobiDB-lite"/>
    </source>
</evidence>
<evidence type="ECO:0000256" key="6">
    <source>
        <dbReference type="ARBA" id="ARBA00023125"/>
    </source>
</evidence>
<keyword evidence="13" id="KW-1185">Reference proteome</keyword>
<keyword evidence="3" id="KW-0677">Repeat</keyword>
<dbReference type="PROSITE" id="PS51042">
    <property type="entry name" value="CUT"/>
    <property type="match status" value="1"/>
</dbReference>
<organism evidence="12 13">
    <name type="scientific">Caerostris extrusa</name>
    <name type="common">Bark spider</name>
    <name type="synonym">Caerostris bankana</name>
    <dbReference type="NCBI Taxonomy" id="172846"/>
    <lineage>
        <taxon>Eukaryota</taxon>
        <taxon>Metazoa</taxon>
        <taxon>Ecdysozoa</taxon>
        <taxon>Arthropoda</taxon>
        <taxon>Chelicerata</taxon>
        <taxon>Arachnida</taxon>
        <taxon>Araneae</taxon>
        <taxon>Araneomorphae</taxon>
        <taxon>Entelegynae</taxon>
        <taxon>Araneoidea</taxon>
        <taxon>Araneidae</taxon>
        <taxon>Caerostris</taxon>
    </lineage>
</organism>
<dbReference type="InterPro" id="IPR003350">
    <property type="entry name" value="CUT_dom"/>
</dbReference>
<keyword evidence="4" id="KW-0805">Transcription regulation</keyword>
<keyword evidence="5" id="KW-0175">Coiled coil</keyword>
<evidence type="ECO:0000256" key="1">
    <source>
        <dbReference type="ARBA" id="ARBA00004123"/>
    </source>
</evidence>
<feature type="compositionally biased region" description="Low complexity" evidence="10">
    <location>
        <begin position="1"/>
        <end position="44"/>
    </location>
</feature>
<evidence type="ECO:0000256" key="7">
    <source>
        <dbReference type="ARBA" id="ARBA00023155"/>
    </source>
</evidence>
<feature type="compositionally biased region" description="Low complexity" evidence="10">
    <location>
        <begin position="92"/>
        <end position="107"/>
    </location>
</feature>
<dbReference type="SUPFAM" id="SSF47413">
    <property type="entry name" value="lambda repressor-like DNA-binding domains"/>
    <property type="match status" value="1"/>
</dbReference>
<keyword evidence="9" id="KW-0539">Nucleus</keyword>
<feature type="domain" description="CUT" evidence="11">
    <location>
        <begin position="200"/>
        <end position="287"/>
    </location>
</feature>
<proteinExistence type="inferred from homology"/>
<dbReference type="PANTHER" id="PTHR14043:SF2">
    <property type="entry name" value="HOMEOBOX PROTEIN CUT"/>
    <property type="match status" value="1"/>
</dbReference>
<accession>A0AAV4R229</accession>
<dbReference type="Gene3D" id="1.10.260.40">
    <property type="entry name" value="lambda repressor-like DNA-binding domains"/>
    <property type="match status" value="1"/>
</dbReference>
<sequence length="324" mass="35735">MPPNHHPNFNPFSTNGSSYNLSHLHNNNSNSTMNSNSNNVNNSHQECPVDATIGSRSRSESKNSSSGREEPEMRHHGSAFSLVRPKTEPNISSSMNSKSSSTPTSASYRHRNSPSPAPPALLPLPESKTSSPSAPQSSSEDLTTSASPLQRMQSITNSLLSQSSLPSLPNPPQRPAKAVLPPITQQQFDQYNNVNTEDIVKKVALYKTWVCSSLVLQVKEQLSQYSISQRLFGESVLGLSQGSVSDLLARPKPWHMLTQKGREPFIRMKIFLEDENAVHKLVASQYKIAPEKLMRTGSFGGGDQPSEHHVFRWKQHCCTTGNCF</sequence>
<dbReference type="Proteomes" id="UP001054945">
    <property type="component" value="Unassembled WGS sequence"/>
</dbReference>
<evidence type="ECO:0000259" key="11">
    <source>
        <dbReference type="PROSITE" id="PS51042"/>
    </source>
</evidence>
<dbReference type="SMART" id="SM01109">
    <property type="entry name" value="CUT"/>
    <property type="match status" value="1"/>
</dbReference>
<evidence type="ECO:0000256" key="2">
    <source>
        <dbReference type="ARBA" id="ARBA00008190"/>
    </source>
</evidence>
<evidence type="ECO:0000256" key="9">
    <source>
        <dbReference type="ARBA" id="ARBA00023242"/>
    </source>
</evidence>
<reference evidence="12 13" key="1">
    <citation type="submission" date="2021-06" db="EMBL/GenBank/DDBJ databases">
        <title>Caerostris extrusa draft genome.</title>
        <authorList>
            <person name="Kono N."/>
            <person name="Arakawa K."/>
        </authorList>
    </citation>
    <scope>NUCLEOTIDE SEQUENCE [LARGE SCALE GENOMIC DNA]</scope>
</reference>
<evidence type="ECO:0000256" key="8">
    <source>
        <dbReference type="ARBA" id="ARBA00023163"/>
    </source>
</evidence>
<dbReference type="GO" id="GO:0005634">
    <property type="term" value="C:nucleus"/>
    <property type="evidence" value="ECO:0007669"/>
    <property type="project" value="UniProtKB-SubCell"/>
</dbReference>
<dbReference type="Pfam" id="PF02376">
    <property type="entry name" value="CUT"/>
    <property type="match status" value="1"/>
</dbReference>
<dbReference type="FunFam" id="1.10.260.40:FF:000027">
    <property type="entry name" value="Homeobox protein cut-like"/>
    <property type="match status" value="1"/>
</dbReference>
<dbReference type="PANTHER" id="PTHR14043">
    <property type="entry name" value="CCAAT DISPLACEMENT PROTEIN-RELATED"/>
    <property type="match status" value="1"/>
</dbReference>
<dbReference type="EMBL" id="BPLR01007366">
    <property type="protein sequence ID" value="GIY16373.1"/>
    <property type="molecule type" value="Genomic_DNA"/>
</dbReference>
<keyword evidence="6 12" id="KW-0238">DNA-binding</keyword>
<protein>
    <submittedName>
        <fullName evidence="12">Homeobox protein cut</fullName>
    </submittedName>
</protein>
<comment type="subcellular location">
    <subcellularLocation>
        <location evidence="1">Nucleus</location>
    </subcellularLocation>
</comment>
<feature type="compositionally biased region" description="Low complexity" evidence="10">
    <location>
        <begin position="123"/>
        <end position="139"/>
    </location>
</feature>